<dbReference type="PATRIC" id="fig|1224163.3.peg.489"/>
<gene>
    <name evidence="6" type="ORF">B841_02425</name>
</gene>
<dbReference type="InterPro" id="IPR058694">
    <property type="entry name" value="Fn3_SaeA_4th"/>
</dbReference>
<evidence type="ECO:0000259" key="3">
    <source>
        <dbReference type="Pfam" id="PF25834"/>
    </source>
</evidence>
<feature type="region of interest" description="Disordered" evidence="1">
    <location>
        <begin position="712"/>
        <end position="737"/>
    </location>
</feature>
<dbReference type="Pfam" id="PF25832">
    <property type="entry name" value="Fn3_SaeA_2nd"/>
    <property type="match status" value="1"/>
</dbReference>
<dbReference type="EMBL" id="CP003924">
    <property type="protein sequence ID" value="AGS33968.1"/>
    <property type="molecule type" value="Genomic_DNA"/>
</dbReference>
<dbReference type="KEGG" id="cmd:B841_02425"/>
<dbReference type="InterPro" id="IPR058693">
    <property type="entry name" value="Fn3_SaeA_3rd"/>
</dbReference>
<dbReference type="OrthoDB" id="4362456at2"/>
<accession>S5TH22</accession>
<dbReference type="STRING" id="1224163.B841_02425"/>
<dbReference type="InterPro" id="IPR058691">
    <property type="entry name" value="Fn3_SaeA_1st"/>
</dbReference>
<dbReference type="HOGENOM" id="CLU_017080_0_0_11"/>
<keyword evidence="7" id="KW-1185">Reference proteome</keyword>
<dbReference type="Proteomes" id="UP000015388">
    <property type="component" value="Chromosome"/>
</dbReference>
<dbReference type="AlphaFoldDB" id="S5TH22"/>
<feature type="domain" description="SaeA third Fn3-like" evidence="3">
    <location>
        <begin position="370"/>
        <end position="469"/>
    </location>
</feature>
<reference evidence="6 7" key="1">
    <citation type="submission" date="2012-11" db="EMBL/GenBank/DDBJ databases">
        <title>The complete genome sequence of Corynebacterium maris Coryn-1 (=DSM 45190).</title>
        <authorList>
            <person name="Schaffert L."/>
            <person name="Albersmeier A."/>
            <person name="Kalinowski J."/>
            <person name="Ruckert C."/>
        </authorList>
    </citation>
    <scope>NUCLEOTIDE SEQUENCE [LARGE SCALE GENOMIC DNA]</scope>
    <source>
        <strain evidence="7">Coryn-1</strain>
    </source>
</reference>
<evidence type="ECO:0000259" key="5">
    <source>
        <dbReference type="Pfam" id="PF25836"/>
    </source>
</evidence>
<feature type="compositionally biased region" description="Pro residues" evidence="1">
    <location>
        <begin position="66"/>
        <end position="82"/>
    </location>
</feature>
<sequence>MVSDAQREEIAGVPAEILHRIMRLPDPTFEAVNEALPDEYQYLAQAVLDLLTEPAEEEISEQEPVPAAPTPELQPEPQPEPQPGVTEYEEDEPVEEPTPAAPAPAPAPTSGAAAFLAQLNDSTSTVDDEPQGFDPADLLPIELVHRFAQYEWGATEDATSKVRSKVVAATDEKPAHVELNWDPCTDANDVLYRVVSTTMIGRPATPEENDQLALTVGNFYEDPIRPGEAYREYQVWAYPAQSADACFRAQPVLVGRELVIFPIRDLSVSASDGIISGTWESLPGHHHVRVFVSDLKIGGAPDSAQYELGSGVSERDFRHNPQVQGVTMRVVVKPVILLGDGVSTMTGPISETRMVDIMGDLAQTNFESVERVETNEGTLVQFSIYGPPAGSFRVYFTQRKPSDDLSWSVQPMEALKQEGLDGPDVASQDYGEISHNEQFDADYLWPDGWDAVFVTPVTVLGEYAWVGTTHALQRVQEVTEPELREYVGFQLATFGWPRGASMVKVERQYQGGGDRTTVKDFSEEDYTKHGGIRLQLDSGGEEVVLTPQNSYAGKTTYGPETVLEYPGLRRYLYDVQVQPNGQGSPGGLAIAVWCDRHDDLNPPQFSVLFNDRRLPLAAEDLHHGGEKLRAVEGEPAEDPATGFILQTSRISGNVGEAARWFIPASEFSVPGYLRLFMLPNDAVANGGVRKIITDERLNKRFITAQDIEAMRQPIPPPAPVENHNQEPTGRRGFFRRR</sequence>
<protein>
    <submittedName>
        <fullName evidence="6">Putative cell surface glycoprotein</fullName>
    </submittedName>
</protein>
<dbReference type="Pfam" id="PF25835">
    <property type="entry name" value="Fn3_SaeA_5th"/>
    <property type="match status" value="1"/>
</dbReference>
<evidence type="ECO:0000313" key="7">
    <source>
        <dbReference type="Proteomes" id="UP000015388"/>
    </source>
</evidence>
<feature type="region of interest" description="Disordered" evidence="1">
    <location>
        <begin position="53"/>
        <end position="109"/>
    </location>
</feature>
<feature type="domain" description="SaeA fourth Fn3-like" evidence="4">
    <location>
        <begin position="478"/>
        <end position="564"/>
    </location>
</feature>
<dbReference type="RefSeq" id="WP_020933903.1">
    <property type="nucleotide sequence ID" value="NC_021915.1"/>
</dbReference>
<organism evidence="6 7">
    <name type="scientific">Corynebacterium maris DSM 45190</name>
    <dbReference type="NCBI Taxonomy" id="1224163"/>
    <lineage>
        <taxon>Bacteria</taxon>
        <taxon>Bacillati</taxon>
        <taxon>Actinomycetota</taxon>
        <taxon>Actinomycetes</taxon>
        <taxon>Mycobacteriales</taxon>
        <taxon>Corynebacteriaceae</taxon>
        <taxon>Corynebacterium</taxon>
    </lineage>
</organism>
<dbReference type="Pfam" id="PF25836">
    <property type="entry name" value="Fn3_SaeA_6th"/>
    <property type="match status" value="1"/>
</dbReference>
<feature type="domain" description="SaeA fifth Fn3-like" evidence="5">
    <location>
        <begin position="568"/>
        <end position="677"/>
    </location>
</feature>
<evidence type="ECO:0000256" key="1">
    <source>
        <dbReference type="SAM" id="MobiDB-lite"/>
    </source>
</evidence>
<dbReference type="Pfam" id="PF25834">
    <property type="entry name" value="Fn3_SaeA_4th"/>
    <property type="match status" value="1"/>
</dbReference>
<dbReference type="InterPro" id="IPR058696">
    <property type="entry name" value="Fn3_SaeA_5th"/>
</dbReference>
<name>S5TH22_9CORY</name>
<feature type="domain" description="SaeA first Fn3-like" evidence="2">
    <location>
        <begin position="169"/>
        <end position="257"/>
    </location>
</feature>
<proteinExistence type="predicted"/>
<dbReference type="eggNOG" id="ENOG50332MG">
    <property type="taxonomic scope" value="Bacteria"/>
</dbReference>
<evidence type="ECO:0000259" key="2">
    <source>
        <dbReference type="Pfam" id="PF25832"/>
    </source>
</evidence>
<evidence type="ECO:0000259" key="4">
    <source>
        <dbReference type="Pfam" id="PF25835"/>
    </source>
</evidence>
<evidence type="ECO:0000313" key="6">
    <source>
        <dbReference type="EMBL" id="AGS33968.1"/>
    </source>
</evidence>